<proteinExistence type="predicted"/>
<protein>
    <recommendedName>
        <fullName evidence="3">Protein SCAI</fullName>
    </recommendedName>
</protein>
<evidence type="ECO:0000313" key="2">
    <source>
        <dbReference type="EnsemblPlants" id="EMT17403"/>
    </source>
</evidence>
<dbReference type="GO" id="GO:0003714">
    <property type="term" value="F:transcription corepressor activity"/>
    <property type="evidence" value="ECO:0007669"/>
    <property type="project" value="InterPro"/>
</dbReference>
<organism evidence="2">
    <name type="scientific">Aegilops tauschii</name>
    <name type="common">Tausch's goatgrass</name>
    <name type="synonym">Aegilops squarrosa</name>
    <dbReference type="NCBI Taxonomy" id="37682"/>
    <lineage>
        <taxon>Eukaryota</taxon>
        <taxon>Viridiplantae</taxon>
        <taxon>Streptophyta</taxon>
        <taxon>Embryophyta</taxon>
        <taxon>Tracheophyta</taxon>
        <taxon>Spermatophyta</taxon>
        <taxon>Magnoliopsida</taxon>
        <taxon>Liliopsida</taxon>
        <taxon>Poales</taxon>
        <taxon>Poaceae</taxon>
        <taxon>BOP clade</taxon>
        <taxon>Pooideae</taxon>
        <taxon>Triticodae</taxon>
        <taxon>Triticeae</taxon>
        <taxon>Triticinae</taxon>
        <taxon>Aegilops</taxon>
    </lineage>
</organism>
<dbReference type="GO" id="GO:0006351">
    <property type="term" value="P:DNA-templated transcription"/>
    <property type="evidence" value="ECO:0007669"/>
    <property type="project" value="InterPro"/>
</dbReference>
<feature type="compositionally biased region" description="Gly residues" evidence="1">
    <location>
        <begin position="97"/>
        <end position="106"/>
    </location>
</feature>
<sequence>MEGLPFKKAHRSKLYKKIGEPWADAEQCCLTCARSAISAFGLGLGSKLTEQNGTEKGKKTAMTPVSSTTVQGNSGGGERNASGGATMASSPQQGQGQAQGGGGGGGGGVCPAEQFWSLLDKADRRFARVRDLPLFGRQEPAEYGKAFRIYTQLWRMQQEHRHLAAQSRPPAPPAAAPRRWQVGEIAARIAHLYYSQYQRTSDTALLSEAFVFYHAVLDRAYFLDDHLGASTKHLRFLARFLLVALILSRRAQTVPRLAGHIRSLLDESKKTLQEADYREWKHVVQEITRFLKADSPFMNKRPLRYSYAFDPPPETLPTIPPTVKKRGLLLSDAILCSYYHNEVKFTDLTLDTFRMLQCLEWEPCGSFAQNNGYSAHDEGGQNHPNLLKDLRDAALPPNPLKTVLYRPSVPHFLKVLATKCEELPLNTMMLIYLSAADEVQSSGLGPDTSERVVNSFSQFDISNTRAGTSKEDSEPCLWLGCREGEGSNCIYPCDLIPFTRRPLFLVIDSNISYAFKAGFSGDSTRQSGSQFTMFLTAPLQAFCFLIGNNGLDIIDKDYNKAEELLSLSLNEWAMTLVASSSLDPVWVEVLGDPLLRRLLLRFIFCRATLSLFKASNDKAECLPSCVPPLPESVGGESMLSQCCLMRVASFLGAADQFSFAEVTTWPDIDEPTSSGGADKEL</sequence>
<name>R7W866_AEGTA</name>
<dbReference type="AlphaFoldDB" id="R7W866"/>
<evidence type="ECO:0000256" key="1">
    <source>
        <dbReference type="SAM" id="MobiDB-lite"/>
    </source>
</evidence>
<dbReference type="Pfam" id="PF12070">
    <property type="entry name" value="SCAI"/>
    <property type="match status" value="1"/>
</dbReference>
<dbReference type="EnsemblPlants" id="EMT17403">
    <property type="protein sequence ID" value="EMT17403"/>
    <property type="gene ID" value="F775_52249"/>
</dbReference>
<reference evidence="2" key="1">
    <citation type="submission" date="2015-06" db="UniProtKB">
        <authorList>
            <consortium name="EnsemblPlants"/>
        </authorList>
    </citation>
    <scope>IDENTIFICATION</scope>
</reference>
<feature type="region of interest" description="Disordered" evidence="1">
    <location>
        <begin position="49"/>
        <end position="106"/>
    </location>
</feature>
<evidence type="ECO:0008006" key="3">
    <source>
        <dbReference type="Google" id="ProtNLM"/>
    </source>
</evidence>
<dbReference type="PANTHER" id="PTHR21243">
    <property type="entry name" value="PROTEIN SCAI"/>
    <property type="match status" value="1"/>
</dbReference>
<feature type="compositionally biased region" description="Polar residues" evidence="1">
    <location>
        <begin position="63"/>
        <end position="72"/>
    </location>
</feature>
<accession>R7W866</accession>
<dbReference type="InterPro" id="IPR022709">
    <property type="entry name" value="SCAI"/>
</dbReference>